<evidence type="ECO:0000313" key="14">
    <source>
        <dbReference type="Proteomes" id="UP000054937"/>
    </source>
</evidence>
<dbReference type="InterPro" id="IPR042522">
    <property type="entry name" value="Atg7_N_1"/>
</dbReference>
<feature type="domain" description="Ubiquitin-like modifier-activating enzyme Atg7 N-terminal" evidence="12">
    <location>
        <begin position="1"/>
        <end position="288"/>
    </location>
</feature>
<dbReference type="EMBL" id="LDAU01000082">
    <property type="protein sequence ID" value="KRX07613.1"/>
    <property type="molecule type" value="Genomic_DNA"/>
</dbReference>
<feature type="domain" description="THIF-type NAD/FAD binding fold" evidence="11">
    <location>
        <begin position="342"/>
        <end position="610"/>
    </location>
</feature>
<dbReference type="Gene3D" id="3.40.140.100">
    <property type="entry name" value="Ubiquitin-like modifier-activating enzyme ATG7 C-terminal domain"/>
    <property type="match status" value="1"/>
</dbReference>
<dbReference type="GO" id="GO:0000422">
    <property type="term" value="P:autophagy of mitochondrion"/>
    <property type="evidence" value="ECO:0007669"/>
    <property type="project" value="TreeGrafter"/>
</dbReference>
<reference evidence="13 14" key="1">
    <citation type="journal article" date="2015" name="Sci. Rep.">
        <title>Genome of the facultative scuticociliatosis pathogen Pseudocohnilembus persalinus provides insight into its virulence through horizontal gene transfer.</title>
        <authorList>
            <person name="Xiong J."/>
            <person name="Wang G."/>
            <person name="Cheng J."/>
            <person name="Tian M."/>
            <person name="Pan X."/>
            <person name="Warren A."/>
            <person name="Jiang C."/>
            <person name="Yuan D."/>
            <person name="Miao W."/>
        </authorList>
    </citation>
    <scope>NUCLEOTIDE SEQUENCE [LARGE SCALE GENOMIC DNA]</scope>
    <source>
        <strain evidence="13">36N120E</strain>
    </source>
</reference>
<evidence type="ECO:0000256" key="8">
    <source>
        <dbReference type="ARBA" id="ARBA00030242"/>
    </source>
</evidence>
<dbReference type="InterPro" id="IPR000594">
    <property type="entry name" value="ThiF_NAD_FAD-bd"/>
</dbReference>
<dbReference type="GO" id="GO:0000407">
    <property type="term" value="C:phagophore assembly site"/>
    <property type="evidence" value="ECO:0007669"/>
    <property type="project" value="TreeGrafter"/>
</dbReference>
<evidence type="ECO:0000256" key="4">
    <source>
        <dbReference type="ARBA" id="ARBA00022448"/>
    </source>
</evidence>
<keyword evidence="14" id="KW-1185">Reference proteome</keyword>
<dbReference type="Gene3D" id="3.40.140.70">
    <property type="entry name" value="Ubiquitin-like modifier-activating enzyme ATG7 N-terminal domain"/>
    <property type="match status" value="1"/>
</dbReference>
<comment type="similarity">
    <text evidence="1">Belongs to the ATG7 family.</text>
</comment>
<feature type="region of interest" description="Disordered" evidence="10">
    <location>
        <begin position="528"/>
        <end position="551"/>
    </location>
</feature>
<evidence type="ECO:0000256" key="6">
    <source>
        <dbReference type="ARBA" id="ARBA00023006"/>
    </source>
</evidence>
<accession>A0A0V0QZW3</accession>
<dbReference type="InterPro" id="IPR042523">
    <property type="entry name" value="Atg7_N_2"/>
</dbReference>
<evidence type="ECO:0000256" key="2">
    <source>
        <dbReference type="ARBA" id="ARBA00017647"/>
    </source>
</evidence>
<dbReference type="SUPFAM" id="SSF69572">
    <property type="entry name" value="Activating enzymes of the ubiquitin-like proteins"/>
    <property type="match status" value="1"/>
</dbReference>
<proteinExistence type="inferred from homology"/>
<evidence type="ECO:0000256" key="10">
    <source>
        <dbReference type="SAM" id="MobiDB-lite"/>
    </source>
</evidence>
<dbReference type="InParanoid" id="A0A0V0QZW3"/>
<evidence type="ECO:0000313" key="13">
    <source>
        <dbReference type="EMBL" id="KRX07613.1"/>
    </source>
</evidence>
<dbReference type="Gene3D" id="3.40.50.720">
    <property type="entry name" value="NAD(P)-binding Rossmann-like Domain"/>
    <property type="match status" value="1"/>
</dbReference>
<keyword evidence="5" id="KW-0653">Protein transport</keyword>
<evidence type="ECO:0000256" key="5">
    <source>
        <dbReference type="ARBA" id="ARBA00022927"/>
    </source>
</evidence>
<gene>
    <name evidence="13" type="ORF">PPERSA_11162</name>
</gene>
<keyword evidence="4" id="KW-0813">Transport</keyword>
<dbReference type="PANTHER" id="PTHR10953">
    <property type="entry name" value="UBIQUITIN-ACTIVATING ENZYME E1"/>
    <property type="match status" value="1"/>
</dbReference>
<dbReference type="InterPro" id="IPR045886">
    <property type="entry name" value="ThiF/MoeB/HesA"/>
</dbReference>
<dbReference type="GO" id="GO:0015031">
    <property type="term" value="P:protein transport"/>
    <property type="evidence" value="ECO:0007669"/>
    <property type="project" value="UniProtKB-KW"/>
</dbReference>
<dbReference type="GO" id="GO:0019778">
    <property type="term" value="F:Atg12 activating enzyme activity"/>
    <property type="evidence" value="ECO:0007669"/>
    <property type="project" value="TreeGrafter"/>
</dbReference>
<evidence type="ECO:0000259" key="12">
    <source>
        <dbReference type="Pfam" id="PF16420"/>
    </source>
</evidence>
<dbReference type="Pfam" id="PF00899">
    <property type="entry name" value="ThiF"/>
    <property type="match status" value="1"/>
</dbReference>
<dbReference type="InterPro" id="IPR032197">
    <property type="entry name" value="Atg7_N"/>
</dbReference>
<evidence type="ECO:0000256" key="7">
    <source>
        <dbReference type="ARBA" id="ARBA00029897"/>
    </source>
</evidence>
<dbReference type="Proteomes" id="UP000054937">
    <property type="component" value="Unassembled WGS sequence"/>
</dbReference>
<dbReference type="GO" id="GO:0032446">
    <property type="term" value="P:protein modification by small protein conjugation"/>
    <property type="evidence" value="ECO:0007669"/>
    <property type="project" value="TreeGrafter"/>
</dbReference>
<sequence length="711" mass="82011">MQFLNFTPLIHIGFWSLLGKKKIEEWKLDEQKQVVIAKYKNGNLKDKKSILVFDNYSFDLDQELNFTGPLEILQKCEILNFNTEQDFKNSDIKELAQQQVKFTLKKIDDYLTGKSENLAQNQFLLVTFADLKKYIYQYRVISSTLKIDDIKVTKQIQLKQLGETFQIENFDKNLKAYVDNKENKNFYPQFVYNSKLGEIQSIKQGIDILIEDKSENQNLYFVIFDPFNQQSANNSVIQNFLAVFLRHNELNKEKQIDISQLNLIALKDPLLHNNPKGTEFKYSFYYQLDLSQATIAYEDKEKGLLQHSATKDIETVKEINLKDQMDEIALARDAIDLNVKLMKWRMIPNLDFELLKNTKVLLVGAGTLGCQLSRNLIGWGVQNITFLDNGKVSYSNPVRQSLYEFEDTINGGKPKAITAAQKLIKIFPEIKAKGVELQIPMPGHFLVNEEQEKEALKNVDILEQLVQEHDAMFLMTDSRESRWLPTILANKYNKICITVGLGFDSFVIVRHGISSEIQLQREQEEALKQSKKENQKEEKKENEQQISEKKEEKKSIISDRLACYFCNDIAVPGNSMRDRTLDQQCTVTRPGLSFVSSAYASELLVSLLSHPLKIDCPAGEDREQLQQTDLGIVPQHIRGNMSDFETQVYYGKAFNNCIACSDFILQEYNKNRDEFLLRVINDSQFLHQVAEIDFGTFDDNAIIEIGDDDNI</sequence>
<dbReference type="GO" id="GO:0006995">
    <property type="term" value="P:cellular response to nitrogen starvation"/>
    <property type="evidence" value="ECO:0007669"/>
    <property type="project" value="TreeGrafter"/>
</dbReference>
<dbReference type="GO" id="GO:0019779">
    <property type="term" value="F:Atg8 activating enzyme activity"/>
    <property type="evidence" value="ECO:0007669"/>
    <property type="project" value="TreeGrafter"/>
</dbReference>
<dbReference type="PANTHER" id="PTHR10953:SF3">
    <property type="entry name" value="UBIQUITIN-LIKE MODIFIER-ACTIVATING ENZYME ATG7"/>
    <property type="match status" value="1"/>
</dbReference>
<name>A0A0V0QZW3_PSEPJ</name>
<comment type="caution">
    <text evidence="13">The sequence shown here is derived from an EMBL/GenBank/DDBJ whole genome shotgun (WGS) entry which is preliminary data.</text>
</comment>
<dbReference type="OMA" id="HEIQDID"/>
<dbReference type="GO" id="GO:0034727">
    <property type="term" value="P:piecemeal microautophagy of the nucleus"/>
    <property type="evidence" value="ECO:0007669"/>
    <property type="project" value="TreeGrafter"/>
</dbReference>
<dbReference type="GO" id="GO:0000045">
    <property type="term" value="P:autophagosome assembly"/>
    <property type="evidence" value="ECO:0007669"/>
    <property type="project" value="TreeGrafter"/>
</dbReference>
<protein>
    <recommendedName>
        <fullName evidence="2">Ubiquitin-like modifier-activating enzyme ATG7</fullName>
    </recommendedName>
    <alternativeName>
        <fullName evidence="7 9">ATG12-activating enzyme E1 ATG7</fullName>
    </alternativeName>
    <alternativeName>
        <fullName evidence="8">Autophagy-related protein 7</fullName>
    </alternativeName>
    <alternativeName>
        <fullName evidence="3">Ubiquitin-like modifier-activating enzyme atg7</fullName>
    </alternativeName>
</protein>
<dbReference type="OrthoDB" id="338614at2759"/>
<dbReference type="Pfam" id="PF16420">
    <property type="entry name" value="ATG7_N"/>
    <property type="match status" value="1"/>
</dbReference>
<dbReference type="FunFam" id="3.40.50.720:FF:000243">
    <property type="entry name" value="Ubiquitin-like modifier-activating enzyme ATG7"/>
    <property type="match status" value="1"/>
</dbReference>
<evidence type="ECO:0000256" key="3">
    <source>
        <dbReference type="ARBA" id="ARBA00018730"/>
    </source>
</evidence>
<evidence type="ECO:0000256" key="1">
    <source>
        <dbReference type="ARBA" id="ARBA00010931"/>
    </source>
</evidence>
<keyword evidence="6" id="KW-0072">Autophagy</keyword>
<dbReference type="InterPro" id="IPR035985">
    <property type="entry name" value="Ubiquitin-activating_enz"/>
</dbReference>
<evidence type="ECO:0000259" key="11">
    <source>
        <dbReference type="Pfam" id="PF00899"/>
    </source>
</evidence>
<evidence type="ECO:0000256" key="9">
    <source>
        <dbReference type="ARBA" id="ARBA00032823"/>
    </source>
</evidence>
<dbReference type="AlphaFoldDB" id="A0A0V0QZW3"/>
<organism evidence="13 14">
    <name type="scientific">Pseudocohnilembus persalinus</name>
    <name type="common">Ciliate</name>
    <dbReference type="NCBI Taxonomy" id="266149"/>
    <lineage>
        <taxon>Eukaryota</taxon>
        <taxon>Sar</taxon>
        <taxon>Alveolata</taxon>
        <taxon>Ciliophora</taxon>
        <taxon>Intramacronucleata</taxon>
        <taxon>Oligohymenophorea</taxon>
        <taxon>Scuticociliatia</taxon>
        <taxon>Philasterida</taxon>
        <taxon>Pseudocohnilembidae</taxon>
        <taxon>Pseudocohnilembus</taxon>
    </lineage>
</organism>